<reference evidence="2 3" key="1">
    <citation type="submission" date="2017-08" db="EMBL/GenBank/DDBJ databases">
        <title>Infants hospitalized years apart are colonized by the same room-sourced microbial strains.</title>
        <authorList>
            <person name="Brooks B."/>
            <person name="Olm M.R."/>
            <person name="Firek B.A."/>
            <person name="Baker R."/>
            <person name="Thomas B.C."/>
            <person name="Morowitz M.J."/>
            <person name="Banfield J.F."/>
        </authorList>
    </citation>
    <scope>NUCLEOTIDE SEQUENCE [LARGE SCALE GENOMIC DNA]</scope>
    <source>
        <strain evidence="2">S2_005_002_R2_29</strain>
    </source>
</reference>
<dbReference type="AlphaFoldDB" id="A0A2W5PIJ4"/>
<name>A0A2W5PIJ4_9BACT</name>
<dbReference type="Gene3D" id="2.60.40.1880">
    <property type="entry name" value="Invasion associated locus B (IalB) protein"/>
    <property type="match status" value="1"/>
</dbReference>
<dbReference type="InterPro" id="IPR010642">
    <property type="entry name" value="Invasion_prot_B"/>
</dbReference>
<keyword evidence="1" id="KW-0812">Transmembrane</keyword>
<sequence length="295" mass="32802">MPCLHRTAFQAGTPLPHEPGTYPIPTTLQTSCSYSLLPLFTRPFESQDKSIKTRQDQAHIGPFEAHGYLILGVCAFYGMNYRDMEKMDMIVRILFYAAIIMVLGGTGSYFYMKKYGHLPDVTEISAFSEPAAAQEPEKTEPSTTPALATDTAEYDTAKPIEYWLKRCNDKDTESCEVFQSLSLKENNQRLIEIAVGFPKDMDGQPQIGIIVPLGIAVGKGVDMKVDDKDIVHFDIRTCIPDGCLVLEPMNETLLKSMKSGTKLLATFINNGDQKAINIELALEGFEKALDSLKKE</sequence>
<feature type="transmembrane region" description="Helical" evidence="1">
    <location>
        <begin position="93"/>
        <end position="112"/>
    </location>
</feature>
<protein>
    <recommendedName>
        <fullName evidence="4">Invasion associated locus B family protein</fullName>
    </recommendedName>
</protein>
<keyword evidence="1" id="KW-0472">Membrane</keyword>
<evidence type="ECO:0008006" key="4">
    <source>
        <dbReference type="Google" id="ProtNLM"/>
    </source>
</evidence>
<evidence type="ECO:0000313" key="3">
    <source>
        <dbReference type="Proteomes" id="UP000249417"/>
    </source>
</evidence>
<dbReference type="InterPro" id="IPR038696">
    <property type="entry name" value="IalB_sf"/>
</dbReference>
<proteinExistence type="predicted"/>
<comment type="caution">
    <text evidence="2">The sequence shown here is derived from an EMBL/GenBank/DDBJ whole genome shotgun (WGS) entry which is preliminary data.</text>
</comment>
<accession>A0A2W5PIJ4</accession>
<organism evidence="2 3">
    <name type="scientific">Micavibrio aeruginosavorus</name>
    <dbReference type="NCBI Taxonomy" id="349221"/>
    <lineage>
        <taxon>Bacteria</taxon>
        <taxon>Pseudomonadati</taxon>
        <taxon>Bdellovibrionota</taxon>
        <taxon>Bdellovibrionia</taxon>
        <taxon>Bdellovibrionales</taxon>
        <taxon>Pseudobdellovibrionaceae</taxon>
        <taxon>Micavibrio</taxon>
    </lineage>
</organism>
<keyword evidence="1" id="KW-1133">Transmembrane helix</keyword>
<evidence type="ECO:0000313" key="2">
    <source>
        <dbReference type="EMBL" id="PZQ44407.1"/>
    </source>
</evidence>
<dbReference type="EMBL" id="QFQB01000094">
    <property type="protein sequence ID" value="PZQ44407.1"/>
    <property type="molecule type" value="Genomic_DNA"/>
</dbReference>
<gene>
    <name evidence="2" type="ORF">DI551_10220</name>
</gene>
<dbReference type="Proteomes" id="UP000249417">
    <property type="component" value="Unassembled WGS sequence"/>
</dbReference>
<dbReference type="Pfam" id="PF06776">
    <property type="entry name" value="IalB"/>
    <property type="match status" value="1"/>
</dbReference>
<evidence type="ECO:0000256" key="1">
    <source>
        <dbReference type="SAM" id="Phobius"/>
    </source>
</evidence>